<dbReference type="Pfam" id="PF00226">
    <property type="entry name" value="DnaJ"/>
    <property type="match status" value="1"/>
</dbReference>
<reference evidence="3 4" key="1">
    <citation type="submission" date="2018-08" db="EMBL/GenBank/DDBJ databases">
        <title>Draft genome of the lignicolous fungus Coniochaeta pulveracea.</title>
        <authorList>
            <person name="Borstlap C.J."/>
            <person name="De Witt R.N."/>
            <person name="Botha A."/>
            <person name="Volschenk H."/>
        </authorList>
    </citation>
    <scope>NUCLEOTIDE SEQUENCE [LARGE SCALE GENOMIC DNA]</scope>
    <source>
        <strain evidence="3 4">CAB683</strain>
    </source>
</reference>
<evidence type="ECO:0000313" key="3">
    <source>
        <dbReference type="EMBL" id="RKU48669.1"/>
    </source>
</evidence>
<name>A0A420YLB6_9PEZI</name>
<dbReference type="PANTHER" id="PTHR44144:SF1">
    <property type="entry name" value="DNAJ HOMOLOG SUBFAMILY C MEMBER 9"/>
    <property type="match status" value="1"/>
</dbReference>
<feature type="compositionally biased region" description="Basic residues" evidence="1">
    <location>
        <begin position="283"/>
        <end position="300"/>
    </location>
</feature>
<dbReference type="Gene3D" id="1.10.287.110">
    <property type="entry name" value="DnaJ domain"/>
    <property type="match status" value="1"/>
</dbReference>
<evidence type="ECO:0000259" key="2">
    <source>
        <dbReference type="PROSITE" id="PS50076"/>
    </source>
</evidence>
<dbReference type="PROSITE" id="PS50076">
    <property type="entry name" value="DNAJ_2"/>
    <property type="match status" value="1"/>
</dbReference>
<gene>
    <name evidence="3" type="ORF">DL546_009425</name>
</gene>
<dbReference type="InterPro" id="IPR052594">
    <property type="entry name" value="J_domain-containing_protein"/>
</dbReference>
<sequence>MADFEDISDDTLPTIDPYEVLGLERTAGSSEIKSAYRKAALRSHPDKVSEDKKEEAHTKFQSIAFAYAILSDETRRKRYDQTGSTSESIIDSDGFSWSEYYREQFRDAINDNAIKKFAAKYKRSDEEKDDILVAYEKYKGNMDKIYATVMLSDVLKDDQRIRDIIDEAIASGDVKEFKAYKTESQKSKDARVKNAQKEGKEAEEYAKELGVHDKLFGGGKKKAKKDSEADLAALIRGNQAKRGGDFLDNLAAKYGAVPKAKGKKRAIEEDEPDEEAFQAAAARLKKPKASSGKGGKKSKA</sequence>
<dbReference type="PROSITE" id="PS00636">
    <property type="entry name" value="DNAJ_1"/>
    <property type="match status" value="1"/>
</dbReference>
<dbReference type="Pfam" id="PF23302">
    <property type="entry name" value="HTH_DNAJC9"/>
    <property type="match status" value="1"/>
</dbReference>
<feature type="domain" description="J" evidence="2">
    <location>
        <begin position="16"/>
        <end position="83"/>
    </location>
</feature>
<dbReference type="AlphaFoldDB" id="A0A420YLB6"/>
<dbReference type="InterPro" id="IPR018253">
    <property type="entry name" value="DnaJ_domain_CS"/>
</dbReference>
<dbReference type="InterPro" id="IPR056453">
    <property type="entry name" value="HTH_DNAJC9"/>
</dbReference>
<dbReference type="PRINTS" id="PR00625">
    <property type="entry name" value="JDOMAIN"/>
</dbReference>
<dbReference type="SUPFAM" id="SSF46565">
    <property type="entry name" value="Chaperone J-domain"/>
    <property type="match status" value="1"/>
</dbReference>
<dbReference type="FunFam" id="1.10.287.110:FF:000110">
    <property type="entry name" value="DnaJ domain protein (AFU_orthologue AFUA_2G13210)"/>
    <property type="match status" value="1"/>
</dbReference>
<dbReference type="EMBL" id="QVQW01000004">
    <property type="protein sequence ID" value="RKU48669.1"/>
    <property type="molecule type" value="Genomic_DNA"/>
</dbReference>
<feature type="region of interest" description="Disordered" evidence="1">
    <location>
        <begin position="258"/>
        <end position="300"/>
    </location>
</feature>
<keyword evidence="4" id="KW-1185">Reference proteome</keyword>
<proteinExistence type="predicted"/>
<dbReference type="InterPro" id="IPR001623">
    <property type="entry name" value="DnaJ_domain"/>
</dbReference>
<dbReference type="OrthoDB" id="110024at2759"/>
<protein>
    <recommendedName>
        <fullName evidence="2">J domain-containing protein</fullName>
    </recommendedName>
</protein>
<dbReference type="Proteomes" id="UP000275385">
    <property type="component" value="Unassembled WGS sequence"/>
</dbReference>
<dbReference type="GO" id="GO:0005737">
    <property type="term" value="C:cytoplasm"/>
    <property type="evidence" value="ECO:0007669"/>
    <property type="project" value="TreeGrafter"/>
</dbReference>
<dbReference type="CDD" id="cd06257">
    <property type="entry name" value="DnaJ"/>
    <property type="match status" value="1"/>
</dbReference>
<dbReference type="GO" id="GO:0005634">
    <property type="term" value="C:nucleus"/>
    <property type="evidence" value="ECO:0007669"/>
    <property type="project" value="TreeGrafter"/>
</dbReference>
<dbReference type="GO" id="GO:0031072">
    <property type="term" value="F:heat shock protein binding"/>
    <property type="evidence" value="ECO:0007669"/>
    <property type="project" value="TreeGrafter"/>
</dbReference>
<comment type="caution">
    <text evidence="3">The sequence shown here is derived from an EMBL/GenBank/DDBJ whole genome shotgun (WGS) entry which is preliminary data.</text>
</comment>
<evidence type="ECO:0000256" key="1">
    <source>
        <dbReference type="SAM" id="MobiDB-lite"/>
    </source>
</evidence>
<accession>A0A420YLB6</accession>
<organism evidence="3 4">
    <name type="scientific">Coniochaeta pulveracea</name>
    <dbReference type="NCBI Taxonomy" id="177199"/>
    <lineage>
        <taxon>Eukaryota</taxon>
        <taxon>Fungi</taxon>
        <taxon>Dikarya</taxon>
        <taxon>Ascomycota</taxon>
        <taxon>Pezizomycotina</taxon>
        <taxon>Sordariomycetes</taxon>
        <taxon>Sordariomycetidae</taxon>
        <taxon>Coniochaetales</taxon>
        <taxon>Coniochaetaceae</taxon>
        <taxon>Coniochaeta</taxon>
    </lineage>
</organism>
<evidence type="ECO:0000313" key="4">
    <source>
        <dbReference type="Proteomes" id="UP000275385"/>
    </source>
</evidence>
<dbReference type="SMART" id="SM00271">
    <property type="entry name" value="DnaJ"/>
    <property type="match status" value="1"/>
</dbReference>
<dbReference type="PANTHER" id="PTHR44144">
    <property type="entry name" value="DNAJ HOMOLOG SUBFAMILY C MEMBER 9"/>
    <property type="match status" value="1"/>
</dbReference>
<dbReference type="InterPro" id="IPR036869">
    <property type="entry name" value="J_dom_sf"/>
</dbReference>